<comment type="similarity">
    <text evidence="1">Belongs to the poly(ADP-ribose) glycohydrolase family.</text>
</comment>
<dbReference type="AlphaFoldDB" id="A0AAD4I260"/>
<evidence type="ECO:0000256" key="1">
    <source>
        <dbReference type="ARBA" id="ARBA00009545"/>
    </source>
</evidence>
<dbReference type="PANTHER" id="PTHR12837">
    <property type="entry name" value="POLY ADP-RIBOSE GLYCOHYDROLASE"/>
    <property type="match status" value="1"/>
</dbReference>
<dbReference type="PANTHER" id="PTHR12837:SF0">
    <property type="entry name" value="POLY(ADP-RIBOSE) GLYCOHYDROLASE"/>
    <property type="match status" value="1"/>
</dbReference>
<dbReference type="GO" id="GO:0005737">
    <property type="term" value="C:cytoplasm"/>
    <property type="evidence" value="ECO:0007669"/>
    <property type="project" value="TreeGrafter"/>
</dbReference>
<organism evidence="6 7">
    <name type="scientific">Staphylotrichum longicolle</name>
    <dbReference type="NCBI Taxonomy" id="669026"/>
    <lineage>
        <taxon>Eukaryota</taxon>
        <taxon>Fungi</taxon>
        <taxon>Dikarya</taxon>
        <taxon>Ascomycota</taxon>
        <taxon>Pezizomycotina</taxon>
        <taxon>Sordariomycetes</taxon>
        <taxon>Sordariomycetidae</taxon>
        <taxon>Sordariales</taxon>
        <taxon>Chaetomiaceae</taxon>
        <taxon>Staphylotrichum</taxon>
    </lineage>
</organism>
<evidence type="ECO:0000259" key="4">
    <source>
        <dbReference type="Pfam" id="PF05028"/>
    </source>
</evidence>
<feature type="domain" description="PARG helical" evidence="5">
    <location>
        <begin position="80"/>
        <end position="146"/>
    </location>
</feature>
<dbReference type="GO" id="GO:0005975">
    <property type="term" value="P:carbohydrate metabolic process"/>
    <property type="evidence" value="ECO:0007669"/>
    <property type="project" value="InterPro"/>
</dbReference>
<dbReference type="GO" id="GO:0004649">
    <property type="term" value="F:poly(ADP-ribose) glycohydrolase activity"/>
    <property type="evidence" value="ECO:0007669"/>
    <property type="project" value="UniProtKB-EC"/>
</dbReference>
<accession>A0AAD4I260</accession>
<gene>
    <name evidence="6" type="ORF">NEMBOFW57_002892</name>
</gene>
<dbReference type="InterPro" id="IPR007724">
    <property type="entry name" value="Poly_GlycHdrlase"/>
</dbReference>
<evidence type="ECO:0000313" key="6">
    <source>
        <dbReference type="EMBL" id="KAG7292847.1"/>
    </source>
</evidence>
<evidence type="ECO:0000313" key="7">
    <source>
        <dbReference type="Proteomes" id="UP001197093"/>
    </source>
</evidence>
<evidence type="ECO:0000256" key="2">
    <source>
        <dbReference type="ARBA" id="ARBA00012255"/>
    </source>
</evidence>
<name>A0AAD4I260_9PEZI</name>
<evidence type="ECO:0000256" key="3">
    <source>
        <dbReference type="ARBA" id="ARBA00022801"/>
    </source>
</evidence>
<dbReference type="GO" id="GO:0006282">
    <property type="term" value="P:regulation of DNA repair"/>
    <property type="evidence" value="ECO:0007669"/>
    <property type="project" value="InterPro"/>
</dbReference>
<comment type="caution">
    <text evidence="6">The sequence shown here is derived from an EMBL/GenBank/DDBJ whole genome shotgun (WGS) entry which is preliminary data.</text>
</comment>
<dbReference type="EC" id="3.2.1.143" evidence="2"/>
<dbReference type="GO" id="GO:1990966">
    <property type="term" value="P:ATP generation from poly-ADP-D-ribose"/>
    <property type="evidence" value="ECO:0007669"/>
    <property type="project" value="TreeGrafter"/>
</dbReference>
<feature type="domain" description="PARG catalytic Macro" evidence="4">
    <location>
        <begin position="167"/>
        <end position="258"/>
    </location>
</feature>
<dbReference type="EMBL" id="JAHCVI010000001">
    <property type="protein sequence ID" value="KAG7292847.1"/>
    <property type="molecule type" value="Genomic_DNA"/>
</dbReference>
<dbReference type="InterPro" id="IPR048362">
    <property type="entry name" value="PARG_helical"/>
</dbReference>
<dbReference type="InterPro" id="IPR046372">
    <property type="entry name" value="PARG_cat_C"/>
</dbReference>
<proteinExistence type="inferred from homology"/>
<dbReference type="Proteomes" id="UP001197093">
    <property type="component" value="Unassembled WGS sequence"/>
</dbReference>
<reference evidence="6" key="1">
    <citation type="submission" date="2023-02" db="EMBL/GenBank/DDBJ databases">
        <authorList>
            <person name="Palmer J.M."/>
        </authorList>
    </citation>
    <scope>NUCLEOTIDE SEQUENCE</scope>
    <source>
        <strain evidence="6">FW57</strain>
    </source>
</reference>
<keyword evidence="3" id="KW-0378">Hydrolase</keyword>
<dbReference type="Pfam" id="PF05028">
    <property type="entry name" value="PARG_cat_C"/>
    <property type="match status" value="1"/>
</dbReference>
<dbReference type="Pfam" id="PF20811">
    <property type="entry name" value="PARG_cat_N"/>
    <property type="match status" value="1"/>
</dbReference>
<dbReference type="GO" id="GO:0009225">
    <property type="term" value="P:nucleotide-sugar metabolic process"/>
    <property type="evidence" value="ECO:0007669"/>
    <property type="project" value="TreeGrafter"/>
</dbReference>
<keyword evidence="7" id="KW-1185">Reference proteome</keyword>
<sequence length="286" mass="30304">MQRKEVGAKDPSGHIPLWPLLHHLLLPPPNPQPGEQPVVTSWSALTALLDTIAVTVHGTAHPAGDYALLREAVASRFGTEARFLEAVWPRLAALALEMPALFPSGQVPILGRGGGYGGGGGCERVALSRRQAACLVVHQFLRTLAGPGWKDGEEAGAGVWGCLGGAAVVSANKYVGFGQSATQEEIHVGSSPEACPAVLLTPPLRDDQVLVVRGAQAMANITGQRRDIKVEGMPLPDGGQKAWQERTMLFMDALELDMAEEGDVLPDLLPRNMVFGDVAHFVVILA</sequence>
<protein>
    <recommendedName>
        <fullName evidence="2">poly(ADP-ribose) glycohydrolase</fullName>
        <ecNumber evidence="2">3.2.1.143</ecNumber>
    </recommendedName>
</protein>
<dbReference type="GO" id="GO:0005634">
    <property type="term" value="C:nucleus"/>
    <property type="evidence" value="ECO:0007669"/>
    <property type="project" value="TreeGrafter"/>
</dbReference>
<evidence type="ECO:0000259" key="5">
    <source>
        <dbReference type="Pfam" id="PF20811"/>
    </source>
</evidence>